<name>Q6MPE0_BDEBA</name>
<keyword evidence="2" id="KW-0547">Nucleotide-binding</keyword>
<keyword evidence="3 5" id="KW-0067">ATP-binding</keyword>
<dbReference type="PROSITE" id="PS00211">
    <property type="entry name" value="ABC_TRANSPORTER_1"/>
    <property type="match status" value="1"/>
</dbReference>
<dbReference type="PROSITE" id="PS50893">
    <property type="entry name" value="ABC_TRANSPORTER_2"/>
    <property type="match status" value="1"/>
</dbReference>
<organism evidence="5 6">
    <name type="scientific">Bdellovibrio bacteriovorus (strain ATCC 15356 / DSM 50701 / NCIMB 9529 / HD100)</name>
    <dbReference type="NCBI Taxonomy" id="264462"/>
    <lineage>
        <taxon>Bacteria</taxon>
        <taxon>Pseudomonadati</taxon>
        <taxon>Bdellovibrionota</taxon>
        <taxon>Bdellovibrionia</taxon>
        <taxon>Bdellovibrionales</taxon>
        <taxon>Pseudobdellovibrionaceae</taxon>
        <taxon>Bdellovibrio</taxon>
    </lineage>
</organism>
<dbReference type="InterPro" id="IPR027417">
    <property type="entry name" value="P-loop_NTPase"/>
</dbReference>
<dbReference type="eggNOG" id="COG1127">
    <property type="taxonomic scope" value="Bacteria"/>
</dbReference>
<dbReference type="CDD" id="cd03261">
    <property type="entry name" value="ABC_Org_Solvent_Resistant"/>
    <property type="match status" value="1"/>
</dbReference>
<dbReference type="InterPro" id="IPR017871">
    <property type="entry name" value="ABC_transporter-like_CS"/>
</dbReference>
<reference evidence="5 6" key="1">
    <citation type="journal article" date="2004" name="Science">
        <title>A predator unmasked: life cycle of Bdellovibrio bacteriovorus from a genomic perspective.</title>
        <authorList>
            <person name="Rendulic S."/>
            <person name="Jagtap P."/>
            <person name="Rosinus A."/>
            <person name="Eppinger M."/>
            <person name="Baar C."/>
            <person name="Lanz C."/>
            <person name="Keller H."/>
            <person name="Lambert C."/>
            <person name="Evans K.J."/>
            <person name="Goesmann A."/>
            <person name="Meyer F."/>
            <person name="Sockett R.E."/>
            <person name="Schuster S.C."/>
        </authorList>
    </citation>
    <scope>NUCLEOTIDE SEQUENCE [LARGE SCALE GENOMIC DNA]</scope>
    <source>
        <strain evidence="6">ATCC 15356 / DSM 50701 / NCIMB 9529 / HD100</strain>
    </source>
</reference>
<dbReference type="InterPro" id="IPR003439">
    <property type="entry name" value="ABC_transporter-like_ATP-bd"/>
</dbReference>
<sequence length="252" mass="27917">MDHPAIKLDHVTIELGGEVVLSDVSLEVQHGETLVIVGPSGAGKTVLLKTMAGIYKPLKGHVYCEGEDWQDLQSEEKIRLARKIGMQFQKSALFDSMSSFENVAFPLREHTTMNEQEIESRVRECLAEVGLSQAQNMMPHELSGGMKQRLGIARSLALHPEIIFYDDPTAGLDPINTDILLDLILNLKKEHASTIIMVTHSLLCAYKMADRIVLVGNKQVIVAGTAEEAQHSSHPLVRQFVEGIMEGPLKWD</sequence>
<dbReference type="GeneID" id="93011989"/>
<evidence type="ECO:0000256" key="3">
    <source>
        <dbReference type="ARBA" id="ARBA00022840"/>
    </source>
</evidence>
<dbReference type="AlphaFoldDB" id="Q6MPE0"/>
<dbReference type="InterPro" id="IPR003593">
    <property type="entry name" value="AAA+_ATPase"/>
</dbReference>
<evidence type="ECO:0000313" key="6">
    <source>
        <dbReference type="Proteomes" id="UP000008080"/>
    </source>
</evidence>
<evidence type="ECO:0000256" key="1">
    <source>
        <dbReference type="ARBA" id="ARBA00022448"/>
    </source>
</evidence>
<evidence type="ECO:0000259" key="4">
    <source>
        <dbReference type="PROSITE" id="PS50893"/>
    </source>
</evidence>
<evidence type="ECO:0000256" key="2">
    <source>
        <dbReference type="ARBA" id="ARBA00022741"/>
    </source>
</evidence>
<dbReference type="Pfam" id="PF00005">
    <property type="entry name" value="ABC_tran"/>
    <property type="match status" value="1"/>
</dbReference>
<dbReference type="PANTHER" id="PTHR43023:SF6">
    <property type="entry name" value="INTERMEMBRANE PHOSPHOLIPID TRANSPORT SYSTEM ATP-BINDING PROTEIN MLAF"/>
    <property type="match status" value="1"/>
</dbReference>
<dbReference type="KEGG" id="bba:Bd0915"/>
<dbReference type="STRING" id="264462.Bd0915"/>
<keyword evidence="1" id="KW-0813">Transport</keyword>
<dbReference type="EMBL" id="BX842648">
    <property type="protein sequence ID" value="CAE78858.1"/>
    <property type="molecule type" value="Genomic_DNA"/>
</dbReference>
<dbReference type="PANTHER" id="PTHR43023">
    <property type="entry name" value="PROTEIN TRIGALACTOSYLDIACYLGLYCEROL 3, CHLOROPLASTIC"/>
    <property type="match status" value="1"/>
</dbReference>
<accession>Q6MPE0</accession>
<dbReference type="Gene3D" id="3.40.50.300">
    <property type="entry name" value="P-loop containing nucleotide triphosphate hydrolases"/>
    <property type="match status" value="1"/>
</dbReference>
<evidence type="ECO:0000313" key="5">
    <source>
        <dbReference type="EMBL" id="CAE78858.1"/>
    </source>
</evidence>
<dbReference type="SMART" id="SM00382">
    <property type="entry name" value="AAA"/>
    <property type="match status" value="1"/>
</dbReference>
<dbReference type="GO" id="GO:0005524">
    <property type="term" value="F:ATP binding"/>
    <property type="evidence" value="ECO:0007669"/>
    <property type="project" value="UniProtKB-KW"/>
</dbReference>
<feature type="domain" description="ABC transporter" evidence="4">
    <location>
        <begin position="6"/>
        <end position="242"/>
    </location>
</feature>
<proteinExistence type="predicted"/>
<dbReference type="SUPFAM" id="SSF52540">
    <property type="entry name" value="P-loop containing nucleoside triphosphate hydrolases"/>
    <property type="match status" value="1"/>
</dbReference>
<dbReference type="Proteomes" id="UP000008080">
    <property type="component" value="Chromosome"/>
</dbReference>
<dbReference type="GO" id="GO:0016887">
    <property type="term" value="F:ATP hydrolysis activity"/>
    <property type="evidence" value="ECO:0007669"/>
    <property type="project" value="InterPro"/>
</dbReference>
<keyword evidence="6" id="KW-1185">Reference proteome</keyword>
<dbReference type="RefSeq" id="WP_011163460.1">
    <property type="nucleotide sequence ID" value="NC_005363.1"/>
</dbReference>
<dbReference type="HOGENOM" id="CLU_000604_1_22_7"/>
<gene>
    <name evidence="5" type="primary">mkl</name>
    <name evidence="5" type="ordered locus">Bd0915</name>
</gene>
<protein>
    <submittedName>
        <fullName evidence="5">Putative ribonucleotide transport atp-binding protein</fullName>
    </submittedName>
</protein>